<dbReference type="EMBL" id="JAPDDR010000001">
    <property type="protein sequence ID" value="MCW1912077.1"/>
    <property type="molecule type" value="Genomic_DNA"/>
</dbReference>
<protein>
    <submittedName>
        <fullName evidence="3">SAM-dependent methyltransferase</fullName>
        <ecNumber evidence="3">2.1.1.-</ecNumber>
    </submittedName>
</protein>
<evidence type="ECO:0000313" key="4">
    <source>
        <dbReference type="Proteomes" id="UP001165653"/>
    </source>
</evidence>
<gene>
    <name evidence="3" type="ORF">OJ996_00730</name>
</gene>
<comment type="caution">
    <text evidence="3">The sequence shown here is derived from an EMBL/GenBank/DDBJ whole genome shotgun (WGS) entry which is preliminary data.</text>
</comment>
<proteinExistence type="predicted"/>
<dbReference type="GO" id="GO:0032259">
    <property type="term" value="P:methylation"/>
    <property type="evidence" value="ECO:0007669"/>
    <property type="project" value="UniProtKB-KW"/>
</dbReference>
<dbReference type="EC" id="2.1.1.-" evidence="3"/>
<dbReference type="PANTHER" id="PTHR12049">
    <property type="entry name" value="PROTEIN ARGININE METHYLTRANSFERASE NDUFAF7, MITOCHONDRIAL"/>
    <property type="match status" value="1"/>
</dbReference>
<evidence type="ECO:0000256" key="2">
    <source>
        <dbReference type="ARBA" id="ARBA00022679"/>
    </source>
</evidence>
<dbReference type="SUPFAM" id="SSF53335">
    <property type="entry name" value="S-adenosyl-L-methionine-dependent methyltransferases"/>
    <property type="match status" value="1"/>
</dbReference>
<sequence length="330" mass="35911">MTEALYNPADGYYARPAGQVGRGGDFFTSVSVGPLFGRLLADHIAAWHAQAGSPGRWRIVEAGANDGSLALDILARLDELGCAGYEYVVAEPLPHLAAALQLRSGRIRVIGSTEDLLDDPQPGYVLGNEVLDALPFRVIESDGVAWHELGVGVEGDGFAWVDTGTAEAALVEGLPQRPAGYRTEVRDNYGSFMAEMRRGMSHGRMLWLDYGFDRADYYHESRTTGTLRTYSKHRAGEDPLVNPGEQDITAHVDFTAVAEAAAALGGEVLRYQRQGLFLTELARPWLLSLEGRMDVAKELRAFQMLTHPGQLGAKFQVMELGFGETAGRLS</sequence>
<name>A0ABT3FXD3_9BACT</name>
<dbReference type="PANTHER" id="PTHR12049:SF7">
    <property type="entry name" value="PROTEIN ARGININE METHYLTRANSFERASE NDUFAF7, MITOCHONDRIAL"/>
    <property type="match status" value="1"/>
</dbReference>
<evidence type="ECO:0000256" key="1">
    <source>
        <dbReference type="ARBA" id="ARBA00022603"/>
    </source>
</evidence>
<keyword evidence="4" id="KW-1185">Reference proteome</keyword>
<keyword evidence="1 3" id="KW-0489">Methyltransferase</keyword>
<dbReference type="GO" id="GO:0008168">
    <property type="term" value="F:methyltransferase activity"/>
    <property type="evidence" value="ECO:0007669"/>
    <property type="project" value="UniProtKB-KW"/>
</dbReference>
<dbReference type="InterPro" id="IPR003788">
    <property type="entry name" value="NDUFAF7"/>
</dbReference>
<dbReference type="RefSeq" id="WP_264510136.1">
    <property type="nucleotide sequence ID" value="NZ_JAPDDR010000001.1"/>
</dbReference>
<dbReference type="Pfam" id="PF02636">
    <property type="entry name" value="Methyltransf_28"/>
    <property type="match status" value="1"/>
</dbReference>
<dbReference type="Proteomes" id="UP001165653">
    <property type="component" value="Unassembled WGS sequence"/>
</dbReference>
<dbReference type="InterPro" id="IPR029063">
    <property type="entry name" value="SAM-dependent_MTases_sf"/>
</dbReference>
<dbReference type="Gene3D" id="3.40.50.12710">
    <property type="match status" value="1"/>
</dbReference>
<accession>A0ABT3FXD3</accession>
<dbReference type="InterPro" id="IPR038375">
    <property type="entry name" value="NDUFAF7_sf"/>
</dbReference>
<organism evidence="3 4">
    <name type="scientific">Luteolibacter rhizosphaerae</name>
    <dbReference type="NCBI Taxonomy" id="2989719"/>
    <lineage>
        <taxon>Bacteria</taxon>
        <taxon>Pseudomonadati</taxon>
        <taxon>Verrucomicrobiota</taxon>
        <taxon>Verrucomicrobiia</taxon>
        <taxon>Verrucomicrobiales</taxon>
        <taxon>Verrucomicrobiaceae</taxon>
        <taxon>Luteolibacter</taxon>
    </lineage>
</organism>
<evidence type="ECO:0000313" key="3">
    <source>
        <dbReference type="EMBL" id="MCW1912077.1"/>
    </source>
</evidence>
<keyword evidence="2 3" id="KW-0808">Transferase</keyword>
<reference evidence="3" key="1">
    <citation type="submission" date="2022-10" db="EMBL/GenBank/DDBJ databases">
        <title>Luteolibacter sp. GHJ8, whole genome shotgun sequencing project.</title>
        <authorList>
            <person name="Zhao G."/>
            <person name="Shen L."/>
        </authorList>
    </citation>
    <scope>NUCLEOTIDE SEQUENCE</scope>
    <source>
        <strain evidence="3">GHJ8</strain>
    </source>
</reference>